<accession>A0ABX6ILT0</accession>
<dbReference type="Pfam" id="PF00440">
    <property type="entry name" value="TetR_N"/>
    <property type="match status" value="1"/>
</dbReference>
<feature type="DNA-binding region" description="H-T-H motif" evidence="4">
    <location>
        <begin position="74"/>
        <end position="93"/>
    </location>
</feature>
<dbReference type="PANTHER" id="PTHR47506">
    <property type="entry name" value="TRANSCRIPTIONAL REGULATORY PROTEIN"/>
    <property type="match status" value="1"/>
</dbReference>
<name>A0ABX6ILT0_9ACTN</name>
<evidence type="ECO:0000313" key="6">
    <source>
        <dbReference type="EMBL" id="QHN36858.1"/>
    </source>
</evidence>
<keyword evidence="7" id="KW-1185">Reference proteome</keyword>
<dbReference type="SUPFAM" id="SSF46689">
    <property type="entry name" value="Homeodomain-like"/>
    <property type="match status" value="1"/>
</dbReference>
<feature type="domain" description="HTH tetR-type" evidence="5">
    <location>
        <begin position="51"/>
        <end position="111"/>
    </location>
</feature>
<sequence>MQSVRTGIPGGEDVRVAQGLDYPLPQGTSTTGIVSDLEGVMMAATAGVRTPRAPDRMVTSAVALLSESGPRSVTIDRVLRDSGAPRGSVYHHFPGGREEIVDRATQSAADLMTSYIAGIAAGHTPEQCVDQLTAFWKAQLTEFEYTRGCPILATTVGDSDSPTLKAIAADAFTAWQNVIAKVLEAYGADPDRARSAATLVIAAVEGAIAMCKAAESVRPLDDVNAELRQVLRHLIG</sequence>
<keyword evidence="1" id="KW-0805">Transcription regulation</keyword>
<evidence type="ECO:0000256" key="2">
    <source>
        <dbReference type="ARBA" id="ARBA00023125"/>
    </source>
</evidence>
<reference evidence="6" key="1">
    <citation type="journal article" date="2021" name="Nat. Microbiol.">
        <title>Cocultivation of an ultrasmall environmental parasitic bacterium with lytic ability against bacteria associated with wastewater foams.</title>
        <authorList>
            <person name="Batinovic S."/>
            <person name="Rose J.J.A."/>
            <person name="Ratcliffe J."/>
            <person name="Seviour R.J."/>
            <person name="Petrovski S."/>
        </authorList>
    </citation>
    <scope>NUCLEOTIDE SEQUENCE</scope>
    <source>
        <strain evidence="6">CON9</strain>
    </source>
</reference>
<dbReference type="Proteomes" id="UP001059836">
    <property type="component" value="Chromosome"/>
</dbReference>
<keyword evidence="3" id="KW-0804">Transcription</keyword>
<evidence type="ECO:0000313" key="7">
    <source>
        <dbReference type="Proteomes" id="UP001059836"/>
    </source>
</evidence>
<dbReference type="InterPro" id="IPR054156">
    <property type="entry name" value="YxaF_TetR_C"/>
</dbReference>
<dbReference type="InterPro" id="IPR036271">
    <property type="entry name" value="Tet_transcr_reg_TetR-rel_C_sf"/>
</dbReference>
<dbReference type="SUPFAM" id="SSF48498">
    <property type="entry name" value="Tetracyclin repressor-like, C-terminal domain"/>
    <property type="match status" value="1"/>
</dbReference>
<evidence type="ECO:0000256" key="4">
    <source>
        <dbReference type="PROSITE-ProRule" id="PRU00335"/>
    </source>
</evidence>
<protein>
    <submittedName>
        <fullName evidence="6">TetR family transcriptional regulator</fullName>
    </submittedName>
</protein>
<evidence type="ECO:0000259" key="5">
    <source>
        <dbReference type="PROSITE" id="PS50977"/>
    </source>
</evidence>
<proteinExistence type="predicted"/>
<evidence type="ECO:0000256" key="1">
    <source>
        <dbReference type="ARBA" id="ARBA00023015"/>
    </source>
</evidence>
<gene>
    <name evidence="6" type="ORF">GII31_20125</name>
</gene>
<dbReference type="PANTHER" id="PTHR47506:SF3">
    <property type="entry name" value="HTH-TYPE TRANSCRIPTIONAL REGULATOR LMRA"/>
    <property type="match status" value="1"/>
</dbReference>
<dbReference type="InterPro" id="IPR001647">
    <property type="entry name" value="HTH_TetR"/>
</dbReference>
<dbReference type="InterPro" id="IPR009057">
    <property type="entry name" value="Homeodomain-like_sf"/>
</dbReference>
<dbReference type="PROSITE" id="PS50977">
    <property type="entry name" value="HTH_TETR_2"/>
    <property type="match status" value="1"/>
</dbReference>
<keyword evidence="2 4" id="KW-0238">DNA-binding</keyword>
<dbReference type="EMBL" id="CP045809">
    <property type="protein sequence ID" value="QHN36858.1"/>
    <property type="molecule type" value="Genomic_DNA"/>
</dbReference>
<organism evidence="6 7">
    <name type="scientific">Gordonia pseudamarae</name>
    <dbReference type="NCBI Taxonomy" id="2831662"/>
    <lineage>
        <taxon>Bacteria</taxon>
        <taxon>Bacillati</taxon>
        <taxon>Actinomycetota</taxon>
        <taxon>Actinomycetes</taxon>
        <taxon>Mycobacteriales</taxon>
        <taxon>Gordoniaceae</taxon>
        <taxon>Gordonia</taxon>
    </lineage>
</organism>
<dbReference type="Gene3D" id="1.10.357.10">
    <property type="entry name" value="Tetracycline Repressor, domain 2"/>
    <property type="match status" value="1"/>
</dbReference>
<dbReference type="Pfam" id="PF21993">
    <property type="entry name" value="TetR_C_13_2"/>
    <property type="match status" value="1"/>
</dbReference>
<evidence type="ECO:0000256" key="3">
    <source>
        <dbReference type="ARBA" id="ARBA00023163"/>
    </source>
</evidence>